<gene>
    <name evidence="1" type="ORF">ASEP1449_LOCUS8447</name>
</gene>
<reference evidence="1" key="1">
    <citation type="submission" date="2021-01" db="EMBL/GenBank/DDBJ databases">
        <authorList>
            <person name="Corre E."/>
            <person name="Pelletier E."/>
            <person name="Niang G."/>
            <person name="Scheremetjew M."/>
            <person name="Finn R."/>
            <person name="Kale V."/>
            <person name="Holt S."/>
            <person name="Cochrane G."/>
            <person name="Meng A."/>
            <person name="Brown T."/>
            <person name="Cohen L."/>
        </authorList>
    </citation>
    <scope>NUCLEOTIDE SEQUENCE</scope>
    <source>
        <strain evidence="1">CCMP2084</strain>
    </source>
</reference>
<proteinExistence type="predicted"/>
<protein>
    <recommendedName>
        <fullName evidence="2">Peptide-O-fucosyltransferase 1</fullName>
    </recommendedName>
</protein>
<organism evidence="1">
    <name type="scientific">Attheya septentrionalis</name>
    <dbReference type="NCBI Taxonomy" id="420275"/>
    <lineage>
        <taxon>Eukaryota</taxon>
        <taxon>Sar</taxon>
        <taxon>Stramenopiles</taxon>
        <taxon>Ochrophyta</taxon>
        <taxon>Bacillariophyta</taxon>
        <taxon>Coscinodiscophyceae</taxon>
        <taxon>Chaetocerotophycidae</taxon>
        <taxon>Chaetocerotales</taxon>
        <taxon>Attheyaceae</taxon>
        <taxon>Attheya</taxon>
    </lineage>
</organism>
<evidence type="ECO:0000313" key="1">
    <source>
        <dbReference type="EMBL" id="CAD9816615.1"/>
    </source>
</evidence>
<evidence type="ECO:0008006" key="2">
    <source>
        <dbReference type="Google" id="ProtNLM"/>
    </source>
</evidence>
<dbReference type="PANTHER" id="PTHR36050">
    <property type="entry name" value="O-FUCOSYLTRANSFERASE 30"/>
    <property type="match status" value="1"/>
</dbReference>
<sequence length="437" mass="49756">MALHRCSRSVWLGSIVLTASLGNILFSFRTTYNSNSIDVGPPPPGSAQTVALNTGVNTSQRDRTMATQKYDLIPSIEDTTTRQTTHSRYLVYFSHSGFSNQLLGLQRAAILAYSTNRTLVLPPLLPHKGDKPKIFKSYKARAAGPGCIPYKHHAKFIGNAKRDADAAGDGQLFPSFSELMDFDEIEKRSGIHFVDLPDFMNEKNHSTKFWHEGNRRKIDFDGRCTLNYTRTYPDMVKVFEDNFSTDPTIAVIGSAFIIRNRKPENLGFSDKQLFLGFPPSKKMLHIIKKMREKLPQYYHGVHIRFFDNQKFNCKDLEITQMFDSILQEAQHNFTATGETTMFVGFSHPTLKRCMTEYYINSTCNVMFLDDLMDEDSDIQSLVENVRVEKGTLYLVLDQLLIALADHIVFRDLMGGSTFQGLIKARHQYKDDILAQLE</sequence>
<dbReference type="PANTHER" id="PTHR36050:SF1">
    <property type="entry name" value="O-FUCOSYLTRANSFERASE 30"/>
    <property type="match status" value="1"/>
</dbReference>
<dbReference type="Gene3D" id="3.40.50.11340">
    <property type="match status" value="1"/>
</dbReference>
<accession>A0A7S2UE97</accession>
<dbReference type="EMBL" id="HBHQ01012668">
    <property type="protein sequence ID" value="CAD9816615.1"/>
    <property type="molecule type" value="Transcribed_RNA"/>
</dbReference>
<name>A0A7S2UE97_9STRA</name>
<dbReference type="AlphaFoldDB" id="A0A7S2UE97"/>